<evidence type="ECO:0000256" key="1">
    <source>
        <dbReference type="ARBA" id="ARBA00004651"/>
    </source>
</evidence>
<gene>
    <name evidence="7" type="ORF">C8N24_1355</name>
</gene>
<dbReference type="RefSeq" id="WP_211339862.1">
    <property type="nucleotide sequence ID" value="NZ_RBIL01000001.1"/>
</dbReference>
<keyword evidence="3 5" id="KW-1133">Transmembrane helix</keyword>
<proteinExistence type="predicted"/>
<feature type="transmembrane region" description="Helical" evidence="5">
    <location>
        <begin position="404"/>
        <end position="424"/>
    </location>
</feature>
<dbReference type="SUPFAM" id="SSF103473">
    <property type="entry name" value="MFS general substrate transporter"/>
    <property type="match status" value="1"/>
</dbReference>
<feature type="transmembrane region" description="Helical" evidence="5">
    <location>
        <begin position="371"/>
        <end position="392"/>
    </location>
</feature>
<evidence type="ECO:0000313" key="8">
    <source>
        <dbReference type="Proteomes" id="UP000278962"/>
    </source>
</evidence>
<feature type="domain" description="Major facilitator superfamily (MFS) profile" evidence="6">
    <location>
        <begin position="25"/>
        <end position="462"/>
    </location>
</feature>
<evidence type="ECO:0000256" key="3">
    <source>
        <dbReference type="ARBA" id="ARBA00022989"/>
    </source>
</evidence>
<evidence type="ECO:0000256" key="2">
    <source>
        <dbReference type="ARBA" id="ARBA00022692"/>
    </source>
</evidence>
<feature type="transmembrane region" description="Helical" evidence="5">
    <location>
        <begin position="93"/>
        <end position="112"/>
    </location>
</feature>
<feature type="transmembrane region" description="Helical" evidence="5">
    <location>
        <begin position="151"/>
        <end position="171"/>
    </location>
</feature>
<keyword evidence="8" id="KW-1185">Reference proteome</keyword>
<evidence type="ECO:0000256" key="5">
    <source>
        <dbReference type="SAM" id="Phobius"/>
    </source>
</evidence>
<dbReference type="Proteomes" id="UP000278962">
    <property type="component" value="Unassembled WGS sequence"/>
</dbReference>
<feature type="transmembrane region" description="Helical" evidence="5">
    <location>
        <begin position="183"/>
        <end position="202"/>
    </location>
</feature>
<dbReference type="PANTHER" id="PTHR23508:SF10">
    <property type="entry name" value="CARBOXYLIC ACID TRANSPORTER PROTEIN HOMOLOG"/>
    <property type="match status" value="1"/>
</dbReference>
<dbReference type="InterPro" id="IPR005828">
    <property type="entry name" value="MFS_sugar_transport-like"/>
</dbReference>
<feature type="transmembrane region" description="Helical" evidence="5">
    <location>
        <begin position="276"/>
        <end position="299"/>
    </location>
</feature>
<feature type="transmembrane region" description="Helical" evidence="5">
    <location>
        <begin position="67"/>
        <end position="84"/>
    </location>
</feature>
<dbReference type="PANTHER" id="PTHR23508">
    <property type="entry name" value="CARBOXYLIC ACID TRANSPORTER PROTEIN HOMOLOG"/>
    <property type="match status" value="1"/>
</dbReference>
<dbReference type="Pfam" id="PF00083">
    <property type="entry name" value="Sugar_tr"/>
    <property type="match status" value="1"/>
</dbReference>
<dbReference type="PROSITE" id="PS50850">
    <property type="entry name" value="MFS"/>
    <property type="match status" value="1"/>
</dbReference>
<feature type="transmembrane region" description="Helical" evidence="5">
    <location>
        <begin position="118"/>
        <end position="139"/>
    </location>
</feature>
<dbReference type="GO" id="GO:0046943">
    <property type="term" value="F:carboxylic acid transmembrane transporter activity"/>
    <property type="evidence" value="ECO:0007669"/>
    <property type="project" value="TreeGrafter"/>
</dbReference>
<dbReference type="InterPro" id="IPR036259">
    <property type="entry name" value="MFS_trans_sf"/>
</dbReference>
<feature type="transmembrane region" description="Helical" evidence="5">
    <location>
        <begin position="311"/>
        <end position="333"/>
    </location>
</feature>
<evidence type="ECO:0000313" key="7">
    <source>
        <dbReference type="EMBL" id="RKQ91533.1"/>
    </source>
</evidence>
<organism evidence="7 8">
    <name type="scientific">Solirubrobacter pauli</name>
    <dbReference type="NCBI Taxonomy" id="166793"/>
    <lineage>
        <taxon>Bacteria</taxon>
        <taxon>Bacillati</taxon>
        <taxon>Actinomycetota</taxon>
        <taxon>Thermoleophilia</taxon>
        <taxon>Solirubrobacterales</taxon>
        <taxon>Solirubrobacteraceae</taxon>
        <taxon>Solirubrobacter</taxon>
    </lineage>
</organism>
<dbReference type="AlphaFoldDB" id="A0A660LCE1"/>
<protein>
    <submittedName>
        <fullName evidence="7">Putative MFS family arabinose efflux permease</fullName>
    </submittedName>
</protein>
<evidence type="ECO:0000259" key="6">
    <source>
        <dbReference type="PROSITE" id="PS50850"/>
    </source>
</evidence>
<reference evidence="7 8" key="1">
    <citation type="submission" date="2018-10" db="EMBL/GenBank/DDBJ databases">
        <title>Genomic Encyclopedia of Archaeal and Bacterial Type Strains, Phase II (KMG-II): from individual species to whole genera.</title>
        <authorList>
            <person name="Goeker M."/>
        </authorList>
    </citation>
    <scope>NUCLEOTIDE SEQUENCE [LARGE SCALE GENOMIC DNA]</scope>
    <source>
        <strain evidence="7 8">DSM 14954</strain>
    </source>
</reference>
<feature type="transmembrane region" description="Helical" evidence="5">
    <location>
        <begin position="436"/>
        <end position="457"/>
    </location>
</feature>
<dbReference type="InterPro" id="IPR020846">
    <property type="entry name" value="MFS_dom"/>
</dbReference>
<dbReference type="CDD" id="cd17316">
    <property type="entry name" value="MFS_SV2_like"/>
    <property type="match status" value="1"/>
</dbReference>
<comment type="caution">
    <text evidence="7">The sequence shown here is derived from an EMBL/GenBank/DDBJ whole genome shotgun (WGS) entry which is preliminary data.</text>
</comment>
<dbReference type="EMBL" id="RBIL01000001">
    <property type="protein sequence ID" value="RKQ91533.1"/>
    <property type="molecule type" value="Genomic_DNA"/>
</dbReference>
<feature type="transmembrane region" description="Helical" evidence="5">
    <location>
        <begin position="21"/>
        <end position="47"/>
    </location>
</feature>
<name>A0A660LCE1_9ACTN</name>
<dbReference type="GO" id="GO:0005886">
    <property type="term" value="C:plasma membrane"/>
    <property type="evidence" value="ECO:0007669"/>
    <property type="project" value="UniProtKB-SubCell"/>
</dbReference>
<keyword evidence="2 5" id="KW-0812">Transmembrane</keyword>
<evidence type="ECO:0000256" key="4">
    <source>
        <dbReference type="ARBA" id="ARBA00023136"/>
    </source>
</evidence>
<keyword evidence="4 5" id="KW-0472">Membrane</keyword>
<dbReference type="Gene3D" id="1.20.1250.20">
    <property type="entry name" value="MFS general substrate transporter like domains"/>
    <property type="match status" value="1"/>
</dbReference>
<accession>A0A660LCE1</accession>
<sequence length="477" mass="51301">MPETVKTRIPARMDRLPWSGWHWLVVLGLGTVWILDGLEVTIVGAIASRLSEEDALGISEYQVAVGGTFYILGAATGALGFGYLTDRLGRKKLFLASLGLYLVATIATGFTWSAYSFWIFRFFTGLGIGGEYAAINSAIDELIPARARGWVDLAINGSYWLGAAFGAALSGVLLDKDLFGADLGWRLAFFLGAILAVAIMLVRRHVPESPRWLMIHYRNDEAEQLVGEIEEEVSRRTGQTLSEVGPDDEIEIRQRHSTGFVEIARTLFRDYKRRSILGFTLLATQAFVYNAVIFTFSLILTNVFDVDSGVAGLYLIPFGIANFLGALLLGRLFDTVGRRIMISSTYFIAAVVLAVLAALLAGGSLGLTGYMVLLCIAFFVASAAASAGYLTVSETFPLEIRAMAIAFFYAISTGIGGAVGPLLFGKLLGGDDPTGVAVGYWIAAGLMALAAIVEVVLGVDAEQQSLEEIAPPLSEET</sequence>
<feature type="transmembrane region" description="Helical" evidence="5">
    <location>
        <begin position="345"/>
        <end position="365"/>
    </location>
</feature>
<comment type="subcellular location">
    <subcellularLocation>
        <location evidence="1">Cell membrane</location>
        <topology evidence="1">Multi-pass membrane protein</topology>
    </subcellularLocation>
</comment>